<name>A0A0V0GH31_SOLCH</name>
<feature type="region of interest" description="Disordered" evidence="1">
    <location>
        <begin position="40"/>
        <end position="61"/>
    </location>
</feature>
<reference evidence="2" key="1">
    <citation type="submission" date="2015-12" db="EMBL/GenBank/DDBJ databases">
        <title>Gene expression during late stages of embryo sac development: a critical building block for successful pollen-pistil interactions.</title>
        <authorList>
            <person name="Liu Y."/>
            <person name="Joly V."/>
            <person name="Sabar M."/>
            <person name="Matton D.P."/>
        </authorList>
    </citation>
    <scope>NUCLEOTIDE SEQUENCE</scope>
</reference>
<organism evidence="2">
    <name type="scientific">Solanum chacoense</name>
    <name type="common">Chaco potato</name>
    <dbReference type="NCBI Taxonomy" id="4108"/>
    <lineage>
        <taxon>Eukaryota</taxon>
        <taxon>Viridiplantae</taxon>
        <taxon>Streptophyta</taxon>
        <taxon>Embryophyta</taxon>
        <taxon>Tracheophyta</taxon>
        <taxon>Spermatophyta</taxon>
        <taxon>Magnoliopsida</taxon>
        <taxon>eudicotyledons</taxon>
        <taxon>Gunneridae</taxon>
        <taxon>Pentapetalae</taxon>
        <taxon>asterids</taxon>
        <taxon>lamiids</taxon>
        <taxon>Solanales</taxon>
        <taxon>Solanaceae</taxon>
        <taxon>Solanoideae</taxon>
        <taxon>Solaneae</taxon>
        <taxon>Solanum</taxon>
    </lineage>
</organism>
<proteinExistence type="predicted"/>
<feature type="non-terminal residue" evidence="2">
    <location>
        <position position="1"/>
    </location>
</feature>
<evidence type="ECO:0000256" key="1">
    <source>
        <dbReference type="SAM" id="MobiDB-lite"/>
    </source>
</evidence>
<feature type="compositionally biased region" description="Basic and acidic residues" evidence="1">
    <location>
        <begin position="46"/>
        <end position="61"/>
    </location>
</feature>
<protein>
    <submittedName>
        <fullName evidence="2">Putative ovule protein</fullName>
    </submittedName>
</protein>
<dbReference type="AlphaFoldDB" id="A0A0V0GH31"/>
<dbReference type="EMBL" id="GEDG01039123">
    <property type="protein sequence ID" value="JAP07262.1"/>
    <property type="molecule type" value="Transcribed_RNA"/>
</dbReference>
<sequence length="61" mass="7349">YNIKSFWYFMSIVPYHSDINVQLIFFFHKSLQTLIPIKSKHHQRVPSRESEAKNDRGRLSI</sequence>
<accession>A0A0V0GH31</accession>
<evidence type="ECO:0000313" key="2">
    <source>
        <dbReference type="EMBL" id="JAP07262.1"/>
    </source>
</evidence>